<gene>
    <name evidence="1" type="ordered locus">MCA2950</name>
</gene>
<accession>Q602V9</accession>
<dbReference type="KEGG" id="mca:MCA2950"/>
<organism evidence="1 2">
    <name type="scientific">Methylococcus capsulatus (strain ATCC 33009 / NCIMB 11132 / Bath)</name>
    <dbReference type="NCBI Taxonomy" id="243233"/>
    <lineage>
        <taxon>Bacteria</taxon>
        <taxon>Pseudomonadati</taxon>
        <taxon>Pseudomonadota</taxon>
        <taxon>Gammaproteobacteria</taxon>
        <taxon>Methylococcales</taxon>
        <taxon>Methylococcaceae</taxon>
        <taxon>Methylococcus</taxon>
    </lineage>
</organism>
<protein>
    <submittedName>
        <fullName evidence="1">Uncharacterized protein</fullName>
    </submittedName>
</protein>
<dbReference type="GeneID" id="88225117"/>
<evidence type="ECO:0000313" key="1">
    <source>
        <dbReference type="EMBL" id="AAU90942.1"/>
    </source>
</evidence>
<reference evidence="1 2" key="1">
    <citation type="journal article" date="2004" name="PLoS Biol.">
        <title>Genomic insights into methanotrophy: the complete genome sequence of Methylococcus capsulatus (Bath).</title>
        <authorList>
            <person name="Ward N.L."/>
            <person name="Larsen O."/>
            <person name="Sakwa J."/>
            <person name="Bruseth L."/>
            <person name="Khouri H.M."/>
            <person name="Durkin A.S."/>
            <person name="Dimitrov G."/>
            <person name="Jiang L."/>
            <person name="Scanlan D."/>
            <person name="Kang K.H."/>
            <person name="Lewis M.R."/>
            <person name="Nelson K.E."/>
            <person name="Methe B.A."/>
            <person name="Wu M."/>
            <person name="Heidelberg J.F."/>
            <person name="Paulsen I.T."/>
            <person name="Fouts D.E."/>
            <person name="Ravel J."/>
            <person name="Tettelin H."/>
            <person name="Ren Q."/>
            <person name="Read T.D."/>
            <person name="DeBoy R.T."/>
            <person name="Seshadri R."/>
            <person name="Salzberg S.L."/>
            <person name="Jensen H.B."/>
            <person name="Birkeland N.K."/>
            <person name="Nelson W.C."/>
            <person name="Dodson R.J."/>
            <person name="Grindhaug S.H."/>
            <person name="Holt I.E."/>
            <person name="Eidhammer I."/>
            <person name="Jonasen I."/>
            <person name="Vanaken S."/>
            <person name="Utterback T.R."/>
            <person name="Feldblyum T.V."/>
            <person name="Fraser C.M."/>
            <person name="Lillehaug J.R."/>
            <person name="Eisen J.A."/>
        </authorList>
    </citation>
    <scope>NUCLEOTIDE SEQUENCE [LARGE SCALE GENOMIC DNA]</scope>
    <source>
        <strain evidence="2">ATCC 33009 / NCIMB 11132 / Bath</strain>
    </source>
</reference>
<sequence>MIKIQRYPRLGAYGWKALVTVGGKAREVLTVGTWFDIRRLARRAEEEMAEKPRRSPCVDAARQRQLDVRRGLQGAAP</sequence>
<dbReference type="HOGENOM" id="CLU_2634007_0_0_6"/>
<dbReference type="STRING" id="243233.MCA2950"/>
<dbReference type="RefSeq" id="WP_010962143.1">
    <property type="nucleotide sequence ID" value="NC_002977.6"/>
</dbReference>
<name>Q602V9_METCA</name>
<evidence type="ECO:0000313" key="2">
    <source>
        <dbReference type="Proteomes" id="UP000006821"/>
    </source>
</evidence>
<dbReference type="Proteomes" id="UP000006821">
    <property type="component" value="Chromosome"/>
</dbReference>
<dbReference type="EMBL" id="AE017282">
    <property type="protein sequence ID" value="AAU90942.1"/>
    <property type="molecule type" value="Genomic_DNA"/>
</dbReference>
<proteinExistence type="predicted"/>
<dbReference type="AlphaFoldDB" id="Q602V9"/>